<feature type="domain" description="AMP-dependent synthetase/ligase" evidence="1">
    <location>
        <begin position="9"/>
        <end position="342"/>
    </location>
</feature>
<dbReference type="Gene3D" id="1.10.1200.10">
    <property type="entry name" value="ACP-like"/>
    <property type="match status" value="1"/>
</dbReference>
<protein>
    <recommendedName>
        <fullName evidence="1">AMP-dependent synthetase/ligase domain-containing protein</fullName>
    </recommendedName>
</protein>
<accession>A0A1Q4P037</accession>
<dbReference type="OrthoDB" id="9757559at2"/>
<dbReference type="GO" id="GO:0044550">
    <property type="term" value="P:secondary metabolite biosynthetic process"/>
    <property type="evidence" value="ECO:0007669"/>
    <property type="project" value="TreeGrafter"/>
</dbReference>
<dbReference type="GO" id="GO:0031177">
    <property type="term" value="F:phosphopantetheine binding"/>
    <property type="evidence" value="ECO:0007669"/>
    <property type="project" value="TreeGrafter"/>
</dbReference>
<gene>
    <name evidence="2" type="ORF">BHU62_11530</name>
</gene>
<dbReference type="AlphaFoldDB" id="A0A1Q4P037"/>
<dbReference type="Gene3D" id="3.30.300.30">
    <property type="match status" value="1"/>
</dbReference>
<dbReference type="SUPFAM" id="SSF56801">
    <property type="entry name" value="Acetyl-CoA synthetase-like"/>
    <property type="match status" value="1"/>
</dbReference>
<dbReference type="InterPro" id="IPR042099">
    <property type="entry name" value="ANL_N_sf"/>
</dbReference>
<dbReference type="RefSeq" id="WP_073532173.1">
    <property type="nucleotide sequence ID" value="NZ_MJAO01000010.1"/>
</dbReference>
<comment type="caution">
    <text evidence="2">The sequence shown here is derived from an EMBL/GenBank/DDBJ whole genome shotgun (WGS) entry which is preliminary data.</text>
</comment>
<dbReference type="SUPFAM" id="SSF47336">
    <property type="entry name" value="ACP-like"/>
    <property type="match status" value="1"/>
</dbReference>
<dbReference type="PANTHER" id="PTHR45527">
    <property type="entry name" value="NONRIBOSOMAL PEPTIDE SYNTHETASE"/>
    <property type="match status" value="1"/>
</dbReference>
<sequence length="574" mass="63861">MNSTFIEKFESIAEVFPTNIALIAGDNAINYAQLQQKAKRVAVGIQAEIDDKVEGVVLCLQRDESLITTILACHYLGIPYIPVDPRTSSEKIDHILSQARYLYISNVKTSQCQETVDVNRLSQTNAPFEHERLSRTSQEAYRIYTSGSTGAPKAVMVSHIGCANVITYFCSLLAFKPEQTWLSSTSIAFDIFFLEYSVPLSSGGTLILLTDQEIYSPQQVARQIMRWSPSVYQATPSLFKGLLAYMDKGWQFQKVLVGGESLSPQLSSSLFERSDWLCNVYGPTETTVWSSAHVIRQGGDTRIGRPIRHTQLWVLNEHQQECAQGEPGRIYISGDGLALGYFNNPELTARKFTEVRIGGVNRRMYDTNDIGYVDNEGIVNFLHREGGFIKINGYRVEPAEITDTFEAIEGVSGSAVIPLHDDLTDSAKLIGWVECSGLTEAAIRACLESTLSHYLVPHHIFTISALPYTLSGKIDANRLEEMSLELLSRAPGASVSVSLGEPSALASHPVGKILGQYMDITRMSKDDNFFELGLTSMQAISLHIDMLELYPNLELHEIFDRPSFNKLINELECI</sequence>
<dbReference type="InterPro" id="IPR045851">
    <property type="entry name" value="AMP-bd_C_sf"/>
</dbReference>
<reference evidence="2 3" key="1">
    <citation type="submission" date="2016-09" db="EMBL/GenBank/DDBJ databases">
        <title>Serratia marcescens MSU-97 and epiphytic antimycotic-producing bacteria.</title>
        <authorList>
            <person name="Matilla M.A."/>
        </authorList>
    </citation>
    <scope>NUCLEOTIDE SEQUENCE [LARGE SCALE GENOMIC DNA]</scope>
    <source>
        <strain evidence="2 3">MSU-97</strain>
    </source>
</reference>
<dbReference type="GO" id="GO:0043041">
    <property type="term" value="P:amino acid activation for nonribosomal peptide biosynthetic process"/>
    <property type="evidence" value="ECO:0007669"/>
    <property type="project" value="TreeGrafter"/>
</dbReference>
<evidence type="ECO:0000313" key="3">
    <source>
        <dbReference type="Proteomes" id="UP000185770"/>
    </source>
</evidence>
<name>A0A1Q4P037_SERMA</name>
<dbReference type="PANTHER" id="PTHR45527:SF1">
    <property type="entry name" value="FATTY ACID SYNTHASE"/>
    <property type="match status" value="1"/>
</dbReference>
<dbReference type="Gene3D" id="3.40.50.12780">
    <property type="entry name" value="N-terminal domain of ligase-like"/>
    <property type="match status" value="1"/>
</dbReference>
<organism evidence="2 3">
    <name type="scientific">Serratia marcescens</name>
    <dbReference type="NCBI Taxonomy" id="615"/>
    <lineage>
        <taxon>Bacteria</taxon>
        <taxon>Pseudomonadati</taxon>
        <taxon>Pseudomonadota</taxon>
        <taxon>Gammaproteobacteria</taxon>
        <taxon>Enterobacterales</taxon>
        <taxon>Yersiniaceae</taxon>
        <taxon>Serratia</taxon>
    </lineage>
</organism>
<dbReference type="InterPro" id="IPR036736">
    <property type="entry name" value="ACP-like_sf"/>
</dbReference>
<dbReference type="InterPro" id="IPR000873">
    <property type="entry name" value="AMP-dep_synth/lig_dom"/>
</dbReference>
<dbReference type="Proteomes" id="UP000185770">
    <property type="component" value="Unassembled WGS sequence"/>
</dbReference>
<dbReference type="EMBL" id="MJAO01000010">
    <property type="protein sequence ID" value="OKB66503.1"/>
    <property type="molecule type" value="Genomic_DNA"/>
</dbReference>
<evidence type="ECO:0000259" key="1">
    <source>
        <dbReference type="Pfam" id="PF00501"/>
    </source>
</evidence>
<dbReference type="GO" id="GO:0005737">
    <property type="term" value="C:cytoplasm"/>
    <property type="evidence" value="ECO:0007669"/>
    <property type="project" value="TreeGrafter"/>
</dbReference>
<evidence type="ECO:0000313" key="2">
    <source>
        <dbReference type="EMBL" id="OKB66503.1"/>
    </source>
</evidence>
<proteinExistence type="predicted"/>
<dbReference type="Pfam" id="PF00501">
    <property type="entry name" value="AMP-binding"/>
    <property type="match status" value="1"/>
</dbReference>